<dbReference type="RefSeq" id="WP_181873438.1">
    <property type="nucleotide sequence ID" value="NZ_QPJD01000005.1"/>
</dbReference>
<evidence type="ECO:0000313" key="2">
    <source>
        <dbReference type="EMBL" id="RCW49109.1"/>
    </source>
</evidence>
<proteinExistence type="predicted"/>
<dbReference type="InterPro" id="IPR011009">
    <property type="entry name" value="Kinase-like_dom_sf"/>
</dbReference>
<dbReference type="Gene3D" id="3.90.1200.10">
    <property type="match status" value="1"/>
</dbReference>
<dbReference type="Proteomes" id="UP000252415">
    <property type="component" value="Unassembled WGS sequence"/>
</dbReference>
<dbReference type="EMBL" id="QPJD01000005">
    <property type="protein sequence ID" value="RCW49109.1"/>
    <property type="molecule type" value="Genomic_DNA"/>
</dbReference>
<organism evidence="2 3">
    <name type="scientific">Paenibacillus prosopidis</name>
    <dbReference type="NCBI Taxonomy" id="630520"/>
    <lineage>
        <taxon>Bacteria</taxon>
        <taxon>Bacillati</taxon>
        <taxon>Bacillota</taxon>
        <taxon>Bacilli</taxon>
        <taxon>Bacillales</taxon>
        <taxon>Paenibacillaceae</taxon>
        <taxon>Paenibacillus</taxon>
    </lineage>
</organism>
<dbReference type="AlphaFoldDB" id="A0A368W8Y9"/>
<dbReference type="GO" id="GO:0016740">
    <property type="term" value="F:transferase activity"/>
    <property type="evidence" value="ECO:0007669"/>
    <property type="project" value="UniProtKB-KW"/>
</dbReference>
<keyword evidence="3" id="KW-1185">Reference proteome</keyword>
<feature type="domain" description="Aminoglycoside phosphotransferase" evidence="1">
    <location>
        <begin position="53"/>
        <end position="231"/>
    </location>
</feature>
<protein>
    <submittedName>
        <fullName evidence="2">Phosphotransferase family enzyme</fullName>
    </submittedName>
</protein>
<sequence>MIPTCFSAYCTMIPMLNEVAEWSLLRKWALSEVYRVKFNSGDSRIIKWGGSEMAGEAAIYQKLVYPLQIKAPKIFEFIQLKDSGVMVMEDAGEKNMEQQPQPEYFLEASRELARLRVRATANLELIPRKIIDTYSVSTGDFLQLLDDLLKSNKLAENKVLLKVKKVLPHHLEQLYQMVPYSLVHHDYHAKNLLIQDNGIMPIDWSIAYLSPHLGDLYCLITEARAFSNLSREDIISAFLNVTDLHIDDLNWQLRIGGLCWLIKTLRWLVFGGTDIIPESEAWIPDLLNDVDNLYQELINDV</sequence>
<evidence type="ECO:0000259" key="1">
    <source>
        <dbReference type="Pfam" id="PF01636"/>
    </source>
</evidence>
<reference evidence="2 3" key="1">
    <citation type="submission" date="2018-07" db="EMBL/GenBank/DDBJ databases">
        <title>Genomic Encyclopedia of Type Strains, Phase III (KMG-III): the genomes of soil and plant-associated and newly described type strains.</title>
        <authorList>
            <person name="Whitman W."/>
        </authorList>
    </citation>
    <scope>NUCLEOTIDE SEQUENCE [LARGE SCALE GENOMIC DNA]</scope>
    <source>
        <strain evidence="2 3">CECT 7506</strain>
    </source>
</reference>
<comment type="caution">
    <text evidence="2">The sequence shown here is derived from an EMBL/GenBank/DDBJ whole genome shotgun (WGS) entry which is preliminary data.</text>
</comment>
<dbReference type="Pfam" id="PF01636">
    <property type="entry name" value="APH"/>
    <property type="match status" value="1"/>
</dbReference>
<evidence type="ECO:0000313" key="3">
    <source>
        <dbReference type="Proteomes" id="UP000252415"/>
    </source>
</evidence>
<dbReference type="InterPro" id="IPR002575">
    <property type="entry name" value="Aminoglycoside_PTrfase"/>
</dbReference>
<name>A0A368W8Y9_9BACL</name>
<gene>
    <name evidence="2" type="ORF">DFP97_105294</name>
</gene>
<accession>A0A368W8Y9</accession>
<keyword evidence="2" id="KW-0808">Transferase</keyword>
<dbReference type="SUPFAM" id="SSF56112">
    <property type="entry name" value="Protein kinase-like (PK-like)"/>
    <property type="match status" value="1"/>
</dbReference>